<evidence type="ECO:0008006" key="4">
    <source>
        <dbReference type="Google" id="ProtNLM"/>
    </source>
</evidence>
<dbReference type="OrthoDB" id="7632202at2"/>
<gene>
    <name evidence="2" type="ORF">SAMN05444417_0958</name>
</gene>
<reference evidence="2 3" key="1">
    <citation type="submission" date="2016-11" db="EMBL/GenBank/DDBJ databases">
        <authorList>
            <person name="Jaros S."/>
            <person name="Januszkiewicz K."/>
            <person name="Wedrychowicz H."/>
        </authorList>
    </citation>
    <scope>NUCLEOTIDE SEQUENCE [LARGE SCALE GENOMIC DNA]</scope>
    <source>
        <strain evidence="2 3">DSM 100565</strain>
    </source>
</reference>
<dbReference type="EMBL" id="FQYO01000002">
    <property type="protein sequence ID" value="SHI54890.1"/>
    <property type="molecule type" value="Genomic_DNA"/>
</dbReference>
<dbReference type="Proteomes" id="UP000184292">
    <property type="component" value="Unassembled WGS sequence"/>
</dbReference>
<keyword evidence="3" id="KW-1185">Reference proteome</keyword>
<protein>
    <recommendedName>
        <fullName evidence="4">Cation/multidrug efflux pump</fullName>
    </recommendedName>
</protein>
<evidence type="ECO:0000313" key="3">
    <source>
        <dbReference type="Proteomes" id="UP000184292"/>
    </source>
</evidence>
<keyword evidence="1" id="KW-1133">Transmembrane helix</keyword>
<sequence length="87" mass="9771">MPLITLFVVVFVALAAIHALLSWSRGRAERARLVARWEEAGRPGDRESFVAEGLALYERSFRKRVLVLVYLVPLAALGLIVYLVNYA</sequence>
<keyword evidence="1" id="KW-0472">Membrane</keyword>
<dbReference type="STRING" id="1447782.SAMN05444417_0958"/>
<feature type="transmembrane region" description="Helical" evidence="1">
    <location>
        <begin position="65"/>
        <end position="84"/>
    </location>
</feature>
<evidence type="ECO:0000256" key="1">
    <source>
        <dbReference type="SAM" id="Phobius"/>
    </source>
</evidence>
<dbReference type="RefSeq" id="WP_073326690.1">
    <property type="nucleotide sequence ID" value="NZ_FQYO01000002.1"/>
</dbReference>
<accession>A0A1M6C1L6</accession>
<feature type="transmembrane region" description="Helical" evidence="1">
    <location>
        <begin position="6"/>
        <end position="23"/>
    </location>
</feature>
<proteinExistence type="predicted"/>
<organism evidence="2 3">
    <name type="scientific">Wenxinia saemankumensis</name>
    <dbReference type="NCBI Taxonomy" id="1447782"/>
    <lineage>
        <taxon>Bacteria</taxon>
        <taxon>Pseudomonadati</taxon>
        <taxon>Pseudomonadota</taxon>
        <taxon>Alphaproteobacteria</taxon>
        <taxon>Rhodobacterales</taxon>
        <taxon>Roseobacteraceae</taxon>
        <taxon>Wenxinia</taxon>
    </lineage>
</organism>
<keyword evidence="1" id="KW-0812">Transmembrane</keyword>
<dbReference type="AlphaFoldDB" id="A0A1M6C1L6"/>
<name>A0A1M6C1L6_9RHOB</name>
<evidence type="ECO:0000313" key="2">
    <source>
        <dbReference type="EMBL" id="SHI54890.1"/>
    </source>
</evidence>